<evidence type="ECO:0000256" key="1">
    <source>
        <dbReference type="ARBA" id="ARBA00006484"/>
    </source>
</evidence>
<keyword evidence="5" id="KW-1185">Reference proteome</keyword>
<dbReference type="SUPFAM" id="SSF51735">
    <property type="entry name" value="NAD(P)-binding Rossmann-fold domains"/>
    <property type="match status" value="1"/>
</dbReference>
<name>A0ABP4L656_9ACTN</name>
<comment type="similarity">
    <text evidence="1">Belongs to the short-chain dehydrogenases/reductases (SDR) family.</text>
</comment>
<evidence type="ECO:0000313" key="4">
    <source>
        <dbReference type="EMBL" id="GAA1515471.1"/>
    </source>
</evidence>
<dbReference type="InterPro" id="IPR036291">
    <property type="entry name" value="NAD(P)-bd_dom_sf"/>
</dbReference>
<gene>
    <name evidence="4" type="ORF">GCM10009802_67150</name>
</gene>
<dbReference type="Proteomes" id="UP001500443">
    <property type="component" value="Unassembled WGS sequence"/>
</dbReference>
<dbReference type="Gene3D" id="3.40.50.720">
    <property type="entry name" value="NAD(P)-binding Rossmann-like Domain"/>
    <property type="match status" value="1"/>
</dbReference>
<dbReference type="Pfam" id="PF00106">
    <property type="entry name" value="adh_short"/>
    <property type="match status" value="1"/>
</dbReference>
<dbReference type="EMBL" id="BAAAPF010000573">
    <property type="protein sequence ID" value="GAA1515471.1"/>
    <property type="molecule type" value="Genomic_DNA"/>
</dbReference>
<accession>A0ABP4L656</accession>
<organism evidence="4 5">
    <name type="scientific">Streptomyces synnematoformans</name>
    <dbReference type="NCBI Taxonomy" id="415721"/>
    <lineage>
        <taxon>Bacteria</taxon>
        <taxon>Bacillati</taxon>
        <taxon>Actinomycetota</taxon>
        <taxon>Actinomycetes</taxon>
        <taxon>Kitasatosporales</taxon>
        <taxon>Streptomycetaceae</taxon>
        <taxon>Streptomyces</taxon>
    </lineage>
</organism>
<evidence type="ECO:0000256" key="2">
    <source>
        <dbReference type="ARBA" id="ARBA00023002"/>
    </source>
</evidence>
<evidence type="ECO:0000256" key="3">
    <source>
        <dbReference type="SAM" id="MobiDB-lite"/>
    </source>
</evidence>
<sequence>MTATARTGRVWFVTTAGHGAGRAVTAAALARGERVAALVPDDAARDRLLARHDEHRRRLFVRAVDVTDNWSVNATVYAAADRFGRLDAVVNDARPPRPAPGDVPEAGAADSAAPVGWIPEAAARARLESAFFGPLWVAQAVLPLLYEQRSGHLLQLCGSVAPPGAPGAALDRAGTCAVVAISRAAACEAARHGVDISVVGGRPGAGSLLRLVDGAAARRRDAPAPAAAPGPASAAGHGAAA</sequence>
<dbReference type="PANTHER" id="PTHR43976:SF16">
    <property type="entry name" value="SHORT-CHAIN DEHYDROGENASE_REDUCTASE FAMILY PROTEIN"/>
    <property type="match status" value="1"/>
</dbReference>
<dbReference type="InterPro" id="IPR002347">
    <property type="entry name" value="SDR_fam"/>
</dbReference>
<feature type="compositionally biased region" description="Low complexity" evidence="3">
    <location>
        <begin position="223"/>
        <end position="241"/>
    </location>
</feature>
<dbReference type="RefSeq" id="WP_344296155.1">
    <property type="nucleotide sequence ID" value="NZ_BAAAPF010000573.1"/>
</dbReference>
<evidence type="ECO:0008006" key="6">
    <source>
        <dbReference type="Google" id="ProtNLM"/>
    </source>
</evidence>
<dbReference type="PANTHER" id="PTHR43976">
    <property type="entry name" value="SHORT CHAIN DEHYDROGENASE"/>
    <property type="match status" value="1"/>
</dbReference>
<feature type="region of interest" description="Disordered" evidence="3">
    <location>
        <begin position="220"/>
        <end position="241"/>
    </location>
</feature>
<evidence type="ECO:0000313" key="5">
    <source>
        <dbReference type="Proteomes" id="UP001500443"/>
    </source>
</evidence>
<comment type="caution">
    <text evidence="4">The sequence shown here is derived from an EMBL/GenBank/DDBJ whole genome shotgun (WGS) entry which is preliminary data.</text>
</comment>
<dbReference type="InterPro" id="IPR051911">
    <property type="entry name" value="SDR_oxidoreductase"/>
</dbReference>
<keyword evidence="2" id="KW-0560">Oxidoreductase</keyword>
<reference evidence="5" key="1">
    <citation type="journal article" date="2019" name="Int. J. Syst. Evol. Microbiol.">
        <title>The Global Catalogue of Microorganisms (GCM) 10K type strain sequencing project: providing services to taxonomists for standard genome sequencing and annotation.</title>
        <authorList>
            <consortium name="The Broad Institute Genomics Platform"/>
            <consortium name="The Broad Institute Genome Sequencing Center for Infectious Disease"/>
            <person name="Wu L."/>
            <person name="Ma J."/>
        </authorList>
    </citation>
    <scope>NUCLEOTIDE SEQUENCE [LARGE SCALE GENOMIC DNA]</scope>
    <source>
        <strain evidence="5">JCM 15481</strain>
    </source>
</reference>
<proteinExistence type="inferred from homology"/>
<protein>
    <recommendedName>
        <fullName evidence="6">SDR family NAD(P)-dependent oxidoreductase</fullName>
    </recommendedName>
</protein>